<reference evidence="3 4" key="1">
    <citation type="journal article" date="2019" name="Int. J. Syst. Evol. Microbiol.">
        <title>The Global Catalogue of Microorganisms (GCM) 10K type strain sequencing project: providing services to taxonomists for standard genome sequencing and annotation.</title>
        <authorList>
            <consortium name="The Broad Institute Genomics Platform"/>
            <consortium name="The Broad Institute Genome Sequencing Center for Infectious Disease"/>
            <person name="Wu L."/>
            <person name="Ma J."/>
        </authorList>
    </citation>
    <scope>NUCLEOTIDE SEQUENCE [LARGE SCALE GENOMIC DNA]</scope>
    <source>
        <strain evidence="3 4">JCM 16014</strain>
    </source>
</reference>
<proteinExistence type="predicted"/>
<dbReference type="Pfam" id="PF01548">
    <property type="entry name" value="DEDD_Tnp_IS110"/>
    <property type="match status" value="1"/>
</dbReference>
<dbReference type="InterPro" id="IPR003346">
    <property type="entry name" value="Transposase_20"/>
</dbReference>
<dbReference type="EMBL" id="BAAAQN010000053">
    <property type="protein sequence ID" value="GAA2052294.1"/>
    <property type="molecule type" value="Genomic_DNA"/>
</dbReference>
<evidence type="ECO:0000313" key="4">
    <source>
        <dbReference type="Proteomes" id="UP001500751"/>
    </source>
</evidence>
<sequence length="413" mass="44468">MPDSAVFCGIDWASDHHDVVLVGHDGGLLAKARIADDPVGLATLLDLLAGHGESPHAPIPVAIETSRGLLVASLRTTGRRVYAINPMAAARYRDRTAVTGKKSDHLDAMVLANILRTDAAAHRPLPADTELAQGIAILARAQQDAVWDRTQAGNKLRSHLREYFPAFLDAFGDPAKFTGAVARTVLAAAPTPAGATKLTAAKLRGLLRKAGRQRAIDKEAERILAALHGPQMRHLPQVEEAMGHRALALLRQLDAACQSADELEQAATDAFARHPDAEIVSSFPGLGALLGARVLAELGDDRARFTDARALKAYAGSAPITRASGKKISVRVRRVKNDRLASVGYRWSFCALTASPGGRAHYDRRREAGDGHAAALRNLNNRFLGCLYHCLQHRVRYNEATAFPGRTTDQFQA</sequence>
<accession>A0ABN2V6H1</accession>
<comment type="caution">
    <text evidence="3">The sequence shown here is derived from an EMBL/GenBank/DDBJ whole genome shotgun (WGS) entry which is preliminary data.</text>
</comment>
<name>A0ABN2V6H1_9ACTN</name>
<feature type="domain" description="Transposase IS116/IS110/IS902 C-terminal" evidence="2">
    <location>
        <begin position="278"/>
        <end position="362"/>
    </location>
</feature>
<evidence type="ECO:0000259" key="1">
    <source>
        <dbReference type="Pfam" id="PF01548"/>
    </source>
</evidence>
<dbReference type="Proteomes" id="UP001500751">
    <property type="component" value="Unassembled WGS sequence"/>
</dbReference>
<dbReference type="InterPro" id="IPR047650">
    <property type="entry name" value="Transpos_IS110"/>
</dbReference>
<dbReference type="NCBIfam" id="NF033542">
    <property type="entry name" value="transpos_IS110"/>
    <property type="match status" value="1"/>
</dbReference>
<organism evidence="3 4">
    <name type="scientific">Catenulispora yoronensis</name>
    <dbReference type="NCBI Taxonomy" id="450799"/>
    <lineage>
        <taxon>Bacteria</taxon>
        <taxon>Bacillati</taxon>
        <taxon>Actinomycetota</taxon>
        <taxon>Actinomycetes</taxon>
        <taxon>Catenulisporales</taxon>
        <taxon>Catenulisporaceae</taxon>
        <taxon>Catenulispora</taxon>
    </lineage>
</organism>
<dbReference type="PANTHER" id="PTHR33055">
    <property type="entry name" value="TRANSPOSASE FOR INSERTION SEQUENCE ELEMENT IS1111A"/>
    <property type="match status" value="1"/>
</dbReference>
<dbReference type="InterPro" id="IPR002525">
    <property type="entry name" value="Transp_IS110-like_N"/>
</dbReference>
<protein>
    <submittedName>
        <fullName evidence="3">IS110-like element IS117 family transposase</fullName>
    </submittedName>
</protein>
<feature type="domain" description="Transposase IS110-like N-terminal" evidence="1">
    <location>
        <begin position="8"/>
        <end position="165"/>
    </location>
</feature>
<evidence type="ECO:0000259" key="2">
    <source>
        <dbReference type="Pfam" id="PF02371"/>
    </source>
</evidence>
<dbReference type="Pfam" id="PF02371">
    <property type="entry name" value="Transposase_20"/>
    <property type="match status" value="1"/>
</dbReference>
<dbReference type="PANTHER" id="PTHR33055:SF3">
    <property type="entry name" value="PUTATIVE TRANSPOSASE FOR IS117-RELATED"/>
    <property type="match status" value="1"/>
</dbReference>
<gene>
    <name evidence="3" type="ORF">GCM10009839_69540</name>
</gene>
<keyword evidence="4" id="KW-1185">Reference proteome</keyword>
<evidence type="ECO:0000313" key="3">
    <source>
        <dbReference type="EMBL" id="GAA2052294.1"/>
    </source>
</evidence>